<sequence>MTPPRSAAEYRQAILKFGSRSYTRSILHGYIYRFLVELLRDNDADLARKFPNLDHYEIAHVTKYDATTPSPPSYVRGHAYLSNSQFLIEQEISITIQAEETVLWSDVGNRPLSQSLDFHRFIAHLTACSKTGFSSIRFIPPSLVGRDSDVCDDALPFLPSLHPTSNDPSLIQSATHLPHEHHLLVDPTIAALDPMYALTPIFAFAAATENEILGTVSKRYELISSTRWDPKHSVDYMEQLILHKHLLDEHAFRHEEVLRFLAQEDFVRFESNLSPEHAVIARKAKQSLKEDFEFLLHRCNILSTRHDGAMNNLVGLTALGEARKQIRLATQVTKLTVLATVFLPLSFCTSIFGMNFVELVGLRVWVWGLVTVLVGGVTVVGYAWDERGVWVEGVRRLWARRGGGSEGA</sequence>
<comment type="subcellular location">
    <subcellularLocation>
        <location evidence="1">Membrane</location>
        <topology evidence="1">Multi-pass membrane protein</topology>
    </subcellularLocation>
</comment>
<gene>
    <name evidence="6" type="ORF">CC86DRAFT_351641</name>
</gene>
<evidence type="ECO:0000256" key="3">
    <source>
        <dbReference type="ARBA" id="ARBA00022989"/>
    </source>
</evidence>
<organism evidence="6 7">
    <name type="scientific">Ophiobolus disseminans</name>
    <dbReference type="NCBI Taxonomy" id="1469910"/>
    <lineage>
        <taxon>Eukaryota</taxon>
        <taxon>Fungi</taxon>
        <taxon>Dikarya</taxon>
        <taxon>Ascomycota</taxon>
        <taxon>Pezizomycotina</taxon>
        <taxon>Dothideomycetes</taxon>
        <taxon>Pleosporomycetidae</taxon>
        <taxon>Pleosporales</taxon>
        <taxon>Pleosporineae</taxon>
        <taxon>Phaeosphaeriaceae</taxon>
        <taxon>Ophiobolus</taxon>
    </lineage>
</organism>
<dbReference type="Proteomes" id="UP000799424">
    <property type="component" value="Unassembled WGS sequence"/>
</dbReference>
<keyword evidence="2 5" id="KW-0812">Transmembrane</keyword>
<feature type="transmembrane region" description="Helical" evidence="5">
    <location>
        <begin position="335"/>
        <end position="357"/>
    </location>
</feature>
<dbReference type="SUPFAM" id="SSF144083">
    <property type="entry name" value="Magnesium transport protein CorA, transmembrane region"/>
    <property type="match status" value="1"/>
</dbReference>
<dbReference type="OrthoDB" id="3231000at2759"/>
<evidence type="ECO:0000313" key="7">
    <source>
        <dbReference type="Proteomes" id="UP000799424"/>
    </source>
</evidence>
<dbReference type="InterPro" id="IPR045863">
    <property type="entry name" value="CorA_TM1_TM2"/>
</dbReference>
<proteinExistence type="predicted"/>
<dbReference type="GO" id="GO:0016020">
    <property type="term" value="C:membrane"/>
    <property type="evidence" value="ECO:0007669"/>
    <property type="project" value="UniProtKB-SubCell"/>
</dbReference>
<name>A0A6A6ZZ37_9PLEO</name>
<dbReference type="InterPro" id="IPR002523">
    <property type="entry name" value="MgTranspt_CorA/ZnTranspt_ZntB"/>
</dbReference>
<dbReference type="GO" id="GO:0046873">
    <property type="term" value="F:metal ion transmembrane transporter activity"/>
    <property type="evidence" value="ECO:0007669"/>
    <property type="project" value="InterPro"/>
</dbReference>
<keyword evidence="7" id="KW-1185">Reference proteome</keyword>
<keyword evidence="3 5" id="KW-1133">Transmembrane helix</keyword>
<dbReference type="EMBL" id="MU006227">
    <property type="protein sequence ID" value="KAF2825697.1"/>
    <property type="molecule type" value="Genomic_DNA"/>
</dbReference>
<dbReference type="Gene3D" id="1.20.58.340">
    <property type="entry name" value="Magnesium transport protein CorA, transmembrane region"/>
    <property type="match status" value="1"/>
</dbReference>
<evidence type="ECO:0000256" key="1">
    <source>
        <dbReference type="ARBA" id="ARBA00004141"/>
    </source>
</evidence>
<reference evidence="6" key="1">
    <citation type="journal article" date="2020" name="Stud. Mycol.">
        <title>101 Dothideomycetes genomes: a test case for predicting lifestyles and emergence of pathogens.</title>
        <authorList>
            <person name="Haridas S."/>
            <person name="Albert R."/>
            <person name="Binder M."/>
            <person name="Bloem J."/>
            <person name="Labutti K."/>
            <person name="Salamov A."/>
            <person name="Andreopoulos B."/>
            <person name="Baker S."/>
            <person name="Barry K."/>
            <person name="Bills G."/>
            <person name="Bluhm B."/>
            <person name="Cannon C."/>
            <person name="Castanera R."/>
            <person name="Culley D."/>
            <person name="Daum C."/>
            <person name="Ezra D."/>
            <person name="Gonzalez J."/>
            <person name="Henrissat B."/>
            <person name="Kuo A."/>
            <person name="Liang C."/>
            <person name="Lipzen A."/>
            <person name="Lutzoni F."/>
            <person name="Magnuson J."/>
            <person name="Mondo S."/>
            <person name="Nolan M."/>
            <person name="Ohm R."/>
            <person name="Pangilinan J."/>
            <person name="Park H.-J."/>
            <person name="Ramirez L."/>
            <person name="Alfaro M."/>
            <person name="Sun H."/>
            <person name="Tritt A."/>
            <person name="Yoshinaga Y."/>
            <person name="Zwiers L.-H."/>
            <person name="Turgeon B."/>
            <person name="Goodwin S."/>
            <person name="Spatafora J."/>
            <person name="Crous P."/>
            <person name="Grigoriev I."/>
        </authorList>
    </citation>
    <scope>NUCLEOTIDE SEQUENCE</scope>
    <source>
        <strain evidence="6">CBS 113818</strain>
    </source>
</reference>
<dbReference type="AlphaFoldDB" id="A0A6A6ZZ37"/>
<evidence type="ECO:0000313" key="6">
    <source>
        <dbReference type="EMBL" id="KAF2825697.1"/>
    </source>
</evidence>
<evidence type="ECO:0000256" key="4">
    <source>
        <dbReference type="ARBA" id="ARBA00023136"/>
    </source>
</evidence>
<feature type="transmembrane region" description="Helical" evidence="5">
    <location>
        <begin position="364"/>
        <end position="384"/>
    </location>
</feature>
<accession>A0A6A6ZZ37</accession>
<dbReference type="Pfam" id="PF01544">
    <property type="entry name" value="CorA"/>
    <property type="match status" value="1"/>
</dbReference>
<evidence type="ECO:0000256" key="2">
    <source>
        <dbReference type="ARBA" id="ARBA00022692"/>
    </source>
</evidence>
<protein>
    <submittedName>
        <fullName evidence="6">Uncharacterized protein</fullName>
    </submittedName>
</protein>
<evidence type="ECO:0000256" key="5">
    <source>
        <dbReference type="SAM" id="Phobius"/>
    </source>
</evidence>
<keyword evidence="4 5" id="KW-0472">Membrane</keyword>